<dbReference type="AlphaFoldDB" id="A0AA51N7K3"/>
<dbReference type="EMBL" id="CP129970">
    <property type="protein sequence ID" value="WMN07548.1"/>
    <property type="molecule type" value="Genomic_DNA"/>
</dbReference>
<reference evidence="1" key="1">
    <citation type="submission" date="2023-08" db="EMBL/GenBank/DDBJ databases">
        <title>Comparative genomics and taxonomic characterization of three novel marine species of genus Marivirga.</title>
        <authorList>
            <person name="Muhammad N."/>
            <person name="Kim S.-G."/>
        </authorList>
    </citation>
    <scope>NUCLEOTIDE SEQUENCE [LARGE SCALE GENOMIC DNA]</scope>
    <source>
        <strain evidence="1">ABR2-2</strain>
    </source>
</reference>
<accession>A0AA51N7K3</accession>
<dbReference type="InterPro" id="IPR036196">
    <property type="entry name" value="Ptyr_pPase_sf"/>
</dbReference>
<dbReference type="PANTHER" id="PTHR43428">
    <property type="entry name" value="ARSENATE REDUCTASE"/>
    <property type="match status" value="1"/>
</dbReference>
<dbReference type="PANTHER" id="PTHR43428:SF1">
    <property type="entry name" value="ARSENATE REDUCTASE"/>
    <property type="match status" value="1"/>
</dbReference>
<protein>
    <submittedName>
        <fullName evidence="1">Protein-tyrosine-phosphatase</fullName>
    </submittedName>
</protein>
<keyword evidence="2" id="KW-1185">Reference proteome</keyword>
<name>A0AA51N7K3_9BACT</name>
<dbReference type="Proteomes" id="UP001244443">
    <property type="component" value="Chromosome"/>
</dbReference>
<dbReference type="SUPFAM" id="SSF52788">
    <property type="entry name" value="Phosphotyrosine protein phosphatases I"/>
    <property type="match status" value="1"/>
</dbReference>
<evidence type="ECO:0000313" key="2">
    <source>
        <dbReference type="Proteomes" id="UP001244443"/>
    </source>
</evidence>
<evidence type="ECO:0000313" key="1">
    <source>
        <dbReference type="EMBL" id="WMN07548.1"/>
    </source>
</evidence>
<proteinExistence type="predicted"/>
<dbReference type="RefSeq" id="WP_308357716.1">
    <property type="nucleotide sequence ID" value="NZ_CP129970.2"/>
</dbReference>
<gene>
    <name evidence="1" type="ORF">QYS48_29095</name>
</gene>
<sequence>MFENLKVTIEQIRDFSISLEREENLKPLIEYIQHKINNQEKVNLNFICTHNSRRSHLSQIWAQTFSYYFGINGVNCYSAGTEATALFPEVVNVLESSGFVINKLSAGSNPVYSIKYADNAHPIIGFSKGLKHNFNPKSNFGAIMTCDAAYEACPIVNGADQKFAITFEDPKQFDNTEIQKEKYIERSMQIASEFYYVFSQINNR</sequence>
<dbReference type="Gene3D" id="3.40.50.2300">
    <property type="match status" value="1"/>
</dbReference>
<organism evidence="1 2">
    <name type="scientific">Marivirga arenosa</name>
    <dbReference type="NCBI Taxonomy" id="3059076"/>
    <lineage>
        <taxon>Bacteria</taxon>
        <taxon>Pseudomonadati</taxon>
        <taxon>Bacteroidota</taxon>
        <taxon>Cytophagia</taxon>
        <taxon>Cytophagales</taxon>
        <taxon>Marivirgaceae</taxon>
        <taxon>Marivirga</taxon>
    </lineage>
</organism>